<dbReference type="Pfam" id="PF01656">
    <property type="entry name" value="CbiA"/>
    <property type="match status" value="1"/>
</dbReference>
<dbReference type="InterPro" id="IPR002586">
    <property type="entry name" value="CobQ/CobB/MinD/ParA_Nub-bd_dom"/>
</dbReference>
<name>A0A510USP6_ALIFS</name>
<dbReference type="EMBL" id="BJTZ01000044">
    <property type="protein sequence ID" value="GEK15865.1"/>
    <property type="molecule type" value="Genomic_DNA"/>
</dbReference>
<organism evidence="2 3">
    <name type="scientific">Aliivibrio fischeri</name>
    <name type="common">Vibrio fischeri</name>
    <dbReference type="NCBI Taxonomy" id="668"/>
    <lineage>
        <taxon>Bacteria</taxon>
        <taxon>Pseudomonadati</taxon>
        <taxon>Pseudomonadota</taxon>
        <taxon>Gammaproteobacteria</taxon>
        <taxon>Vibrionales</taxon>
        <taxon>Vibrionaceae</taxon>
        <taxon>Aliivibrio</taxon>
    </lineage>
</organism>
<feature type="domain" description="CobQ/CobB/MinD/ParA nucleotide binding" evidence="1">
    <location>
        <begin position="4"/>
        <end position="46"/>
    </location>
</feature>
<dbReference type="Gene3D" id="3.40.50.300">
    <property type="entry name" value="P-loop containing nucleotide triphosphate hydrolases"/>
    <property type="match status" value="1"/>
</dbReference>
<dbReference type="SUPFAM" id="SSF52540">
    <property type="entry name" value="P-loop containing nucleoside triphosphate hydrolases"/>
    <property type="match status" value="1"/>
</dbReference>
<protein>
    <recommendedName>
        <fullName evidence="1">CobQ/CobB/MinD/ParA nucleotide binding domain-containing protein</fullName>
    </recommendedName>
</protein>
<proteinExistence type="predicted"/>
<dbReference type="PANTHER" id="PTHR13696">
    <property type="entry name" value="P-LOOP CONTAINING NUCLEOSIDE TRIPHOSPHATE HYDROLASE"/>
    <property type="match status" value="1"/>
</dbReference>
<dbReference type="CDD" id="cd02042">
    <property type="entry name" value="ParAB_family"/>
    <property type="match status" value="1"/>
</dbReference>
<dbReference type="InterPro" id="IPR050678">
    <property type="entry name" value="DNA_Partitioning_ATPase"/>
</dbReference>
<accession>A0A510USP6</accession>
<dbReference type="PANTHER" id="PTHR13696:SF99">
    <property type="entry name" value="COBYRINIC ACID AC-DIAMIDE SYNTHASE"/>
    <property type="match status" value="1"/>
</dbReference>
<gene>
    <name evidence="2" type="ORF">AFI02nite_39010</name>
</gene>
<sequence length="190" mass="20907">MKIISVWNEKGGVGKSTIAWNLAGAAAARGKSVLLVDDDPQGSCAWLSTDGFAPFSVCHHYPSEAPNVDFMIVDMTPTTTDEPYGTVLIPYQPSRLAYGVVNKHLPRLKDLGCEVIEVISMVDTRKVDHRDFVTSKRKQTPRVQIVPARSIYERVIGLGRTVFDPALKGMYGLSAAKKDMNKLLDEALDE</sequence>
<reference evidence="2 3" key="1">
    <citation type="submission" date="2019-07" db="EMBL/GenBank/DDBJ databases">
        <title>Whole genome shotgun sequence of Aliivibrio fischeri NBRC 101058.</title>
        <authorList>
            <person name="Hosoyama A."/>
            <person name="Uohara A."/>
            <person name="Ohji S."/>
            <person name="Ichikawa N."/>
        </authorList>
    </citation>
    <scope>NUCLEOTIDE SEQUENCE [LARGE SCALE GENOMIC DNA]</scope>
    <source>
        <strain evidence="2 3">NBRC 101058</strain>
    </source>
</reference>
<dbReference type="InterPro" id="IPR027417">
    <property type="entry name" value="P-loop_NTPase"/>
</dbReference>
<evidence type="ECO:0000259" key="1">
    <source>
        <dbReference type="Pfam" id="PF01656"/>
    </source>
</evidence>
<evidence type="ECO:0000313" key="2">
    <source>
        <dbReference type="EMBL" id="GEK15865.1"/>
    </source>
</evidence>
<comment type="caution">
    <text evidence="2">The sequence shown here is derived from an EMBL/GenBank/DDBJ whole genome shotgun (WGS) entry which is preliminary data.</text>
</comment>
<dbReference type="AlphaFoldDB" id="A0A510USP6"/>
<dbReference type="Proteomes" id="UP000321787">
    <property type="component" value="Unassembled WGS sequence"/>
</dbReference>
<evidence type="ECO:0000313" key="3">
    <source>
        <dbReference type="Proteomes" id="UP000321787"/>
    </source>
</evidence>